<accession>A0ABY8QMB6</accession>
<proteinExistence type="predicted"/>
<organism evidence="3 4">
    <name type="scientific">Tropicibacter oceani</name>
    <dbReference type="NCBI Taxonomy" id="3058420"/>
    <lineage>
        <taxon>Bacteria</taxon>
        <taxon>Pseudomonadati</taxon>
        <taxon>Pseudomonadota</taxon>
        <taxon>Alphaproteobacteria</taxon>
        <taxon>Rhodobacterales</taxon>
        <taxon>Roseobacteraceae</taxon>
        <taxon>Tropicibacter</taxon>
    </lineage>
</organism>
<keyword evidence="4" id="KW-1185">Reference proteome</keyword>
<dbReference type="RefSeq" id="WP_282301786.1">
    <property type="nucleotide sequence ID" value="NZ_CP124616.1"/>
</dbReference>
<evidence type="ECO:0000313" key="4">
    <source>
        <dbReference type="Proteomes" id="UP001241605"/>
    </source>
</evidence>
<dbReference type="PANTHER" id="PTHR30441:SF4">
    <property type="entry name" value="PROTEIN ASMA"/>
    <property type="match status" value="1"/>
</dbReference>
<protein>
    <submittedName>
        <fullName evidence="3">AsmA family protein</fullName>
    </submittedName>
</protein>
<gene>
    <name evidence="3" type="ORF">QF118_06310</name>
</gene>
<dbReference type="Proteomes" id="UP001241605">
    <property type="component" value="Chromosome"/>
</dbReference>
<evidence type="ECO:0000256" key="1">
    <source>
        <dbReference type="SAM" id="Coils"/>
    </source>
</evidence>
<keyword evidence="1" id="KW-0175">Coiled coil</keyword>
<dbReference type="InterPro" id="IPR007844">
    <property type="entry name" value="AsmA"/>
</dbReference>
<sequence>MRLIWKTLGFLAVLIAVAAAGLFLLPADRWGRIASDQLSKQLGREVTLSDARLSIWPVLGVQAGGVRVGNADWAGEAPMFEATRASFGLDPVAAIQGRLEFRSIEAVSPILRLTTRGDQANWHFSAPQATTTTTTTSTTSEPAKPGFALTTLDRLSISDGRVILDTDGQISDYRNTDLSMRWPDTDGPLSFAITLSPAQSPITLSGSLQRPRTMMAGGAAPVSLSIHTPGGALDFAGLAGTAPEAQGELTIDLDNTAKAAAAFGQLGLTLPEGLGQSITGQMQITLTREGRLALRDAALSLDNNALELAADVTLGGKPRVNAQIRAAALDLSGLTGTDKGSGSDTNTSAAASDGWSTARIDASGLAAFDGEISLVTEALNLDPLSFGKTRALLSLDNSRASFELRELQGYGGLITGTFVANNRGGLSTRADLAFAGLALRDLLSDTMDVSRFSGPADGSVSLLASGNSVAALVGTLSGDGALRAGPGVIEGIDLTAALTGQATGGTTIFDQATGTFTIKDGVLRNNDLSMALPRLMARGDGRIDLGARSMDYLMTVLAPQARGGQGLSIPVRVKGPWSALTFRVDAAEALNANLAQEREALEQKARDKVNEAIQDKLGVTVGEGQKVEDALRQSIEERAKDGLLNLLNR</sequence>
<feature type="domain" description="AsmA" evidence="2">
    <location>
        <begin position="410"/>
        <end position="528"/>
    </location>
</feature>
<reference evidence="3 4" key="1">
    <citation type="submission" date="2023-05" db="EMBL/GenBank/DDBJ databases">
        <title>YMD87, complete Genome.</title>
        <authorList>
            <person name="Zhang J."/>
            <person name="Xu X."/>
        </authorList>
    </citation>
    <scope>NUCLEOTIDE SEQUENCE [LARGE SCALE GENOMIC DNA]</scope>
    <source>
        <strain evidence="3 4">YMD87</strain>
    </source>
</reference>
<dbReference type="InterPro" id="IPR052894">
    <property type="entry name" value="AsmA-related"/>
</dbReference>
<feature type="coiled-coil region" evidence="1">
    <location>
        <begin position="584"/>
        <end position="611"/>
    </location>
</feature>
<dbReference type="Pfam" id="PF05170">
    <property type="entry name" value="AsmA"/>
    <property type="match status" value="2"/>
</dbReference>
<dbReference type="PANTHER" id="PTHR30441">
    <property type="entry name" value="DUF748 DOMAIN-CONTAINING PROTEIN"/>
    <property type="match status" value="1"/>
</dbReference>
<evidence type="ECO:0000259" key="2">
    <source>
        <dbReference type="Pfam" id="PF05170"/>
    </source>
</evidence>
<dbReference type="EMBL" id="CP124616">
    <property type="protein sequence ID" value="WGW05153.1"/>
    <property type="molecule type" value="Genomic_DNA"/>
</dbReference>
<name>A0ABY8QMB6_9RHOB</name>
<feature type="domain" description="AsmA" evidence="2">
    <location>
        <begin position="9"/>
        <end position="333"/>
    </location>
</feature>
<evidence type="ECO:0000313" key="3">
    <source>
        <dbReference type="EMBL" id="WGW05153.1"/>
    </source>
</evidence>